<dbReference type="Pfam" id="PF01032">
    <property type="entry name" value="FecCD"/>
    <property type="match status" value="1"/>
</dbReference>
<dbReference type="PANTHER" id="PTHR30472">
    <property type="entry name" value="FERRIC ENTEROBACTIN TRANSPORT SYSTEM PERMEASE PROTEIN"/>
    <property type="match status" value="1"/>
</dbReference>
<keyword evidence="3" id="KW-0813">Transport</keyword>
<evidence type="ECO:0000256" key="3">
    <source>
        <dbReference type="ARBA" id="ARBA00022448"/>
    </source>
</evidence>
<dbReference type="AlphaFoldDB" id="A0A1H0NXH3"/>
<name>A0A1H0NXH3_9BACT</name>
<evidence type="ECO:0000256" key="6">
    <source>
        <dbReference type="ARBA" id="ARBA00022989"/>
    </source>
</evidence>
<accession>A0A1H0NXH3</accession>
<feature type="transmembrane region" description="Helical" evidence="8">
    <location>
        <begin position="195"/>
        <end position="228"/>
    </location>
</feature>
<dbReference type="InterPro" id="IPR000522">
    <property type="entry name" value="ABC_transptr_permease_BtuC"/>
</dbReference>
<evidence type="ECO:0000256" key="4">
    <source>
        <dbReference type="ARBA" id="ARBA00022475"/>
    </source>
</evidence>
<evidence type="ECO:0000256" key="5">
    <source>
        <dbReference type="ARBA" id="ARBA00022692"/>
    </source>
</evidence>
<evidence type="ECO:0000313" key="9">
    <source>
        <dbReference type="EMBL" id="SDO97329.1"/>
    </source>
</evidence>
<evidence type="ECO:0000256" key="2">
    <source>
        <dbReference type="ARBA" id="ARBA00007935"/>
    </source>
</evidence>
<keyword evidence="7 8" id="KW-0472">Membrane</keyword>
<feature type="transmembrane region" description="Helical" evidence="8">
    <location>
        <begin position="14"/>
        <end position="40"/>
    </location>
</feature>
<dbReference type="EMBL" id="FNJI01000008">
    <property type="protein sequence ID" value="SDO97329.1"/>
    <property type="molecule type" value="Genomic_DNA"/>
</dbReference>
<protein>
    <submittedName>
        <fullName evidence="9">Iron complex transport system permease protein</fullName>
    </submittedName>
</protein>
<gene>
    <name evidence="9" type="ORF">SAMN05660330_01486</name>
</gene>
<evidence type="ECO:0000256" key="1">
    <source>
        <dbReference type="ARBA" id="ARBA00004651"/>
    </source>
</evidence>
<feature type="transmembrane region" description="Helical" evidence="8">
    <location>
        <begin position="79"/>
        <end position="101"/>
    </location>
</feature>
<dbReference type="CDD" id="cd06550">
    <property type="entry name" value="TM_ABC_iron-siderophores_like"/>
    <property type="match status" value="1"/>
</dbReference>
<feature type="transmembrane region" description="Helical" evidence="8">
    <location>
        <begin position="161"/>
        <end position="183"/>
    </location>
</feature>
<feature type="transmembrane region" description="Helical" evidence="8">
    <location>
        <begin position="255"/>
        <end position="284"/>
    </location>
</feature>
<reference evidence="9 10" key="1">
    <citation type="submission" date="2016-10" db="EMBL/GenBank/DDBJ databases">
        <authorList>
            <person name="de Groot N.N."/>
        </authorList>
    </citation>
    <scope>NUCLEOTIDE SEQUENCE [LARGE SCALE GENOMIC DNA]</scope>
    <source>
        <strain evidence="9 10">DSM 12130</strain>
    </source>
</reference>
<dbReference type="Proteomes" id="UP000199073">
    <property type="component" value="Unassembled WGS sequence"/>
</dbReference>
<dbReference type="STRING" id="91360.SAMN05660330_01486"/>
<keyword evidence="5 8" id="KW-0812">Transmembrane</keyword>
<dbReference type="OrthoDB" id="9782305at2"/>
<evidence type="ECO:0000313" key="10">
    <source>
        <dbReference type="Proteomes" id="UP000199073"/>
    </source>
</evidence>
<feature type="transmembrane region" description="Helical" evidence="8">
    <location>
        <begin position="138"/>
        <end position="155"/>
    </location>
</feature>
<feature type="transmembrane region" description="Helical" evidence="8">
    <location>
        <begin position="323"/>
        <end position="341"/>
    </location>
</feature>
<sequence>MTPKVQFHGKDTRFLLITVMLVILTLAAIIVSAGMGYIAIGQSDILRVIGARLFSSNSLVANLDPSIPYVVMDVRLPRILTAALVGAGLALSGVIYQGILLNPLADPYTLGISSGAAFGASLALLANISMLGFFSTPLFAFTGAVATLLLVMRLSTFNGQISAQTLILSGVIVGAILSAGISFMKYIADEQVAVIIFWLMGSFASATWGGVVLVLLTVFAGLGVTLFFARDLNIMSLGRRSSDSLGVDTARVRRMLLLSASFVAAVCVAVTGIIGFIGLIVPHLMRYIVGPDNRKLIPASALAGAVLLLTADTITRAVLPVEVPIGVLTALIGGPFFCVIFRQKQKGKFYE</sequence>
<evidence type="ECO:0000256" key="8">
    <source>
        <dbReference type="SAM" id="Phobius"/>
    </source>
</evidence>
<keyword evidence="4" id="KW-1003">Cell membrane</keyword>
<comment type="similarity">
    <text evidence="2">Belongs to the binding-protein-dependent transport system permease family. FecCD subfamily.</text>
</comment>
<dbReference type="RefSeq" id="WP_092221375.1">
    <property type="nucleotide sequence ID" value="NZ_FNJI01000008.1"/>
</dbReference>
<dbReference type="Gene3D" id="1.10.3470.10">
    <property type="entry name" value="ABC transporter involved in vitamin B12 uptake, BtuC"/>
    <property type="match status" value="1"/>
</dbReference>
<dbReference type="FunFam" id="1.10.3470.10:FF:000001">
    <property type="entry name" value="Vitamin B12 ABC transporter permease BtuC"/>
    <property type="match status" value="1"/>
</dbReference>
<evidence type="ECO:0000256" key="7">
    <source>
        <dbReference type="ARBA" id="ARBA00023136"/>
    </source>
</evidence>
<organism evidence="9 10">
    <name type="scientific">Desulforhopalus singaporensis</name>
    <dbReference type="NCBI Taxonomy" id="91360"/>
    <lineage>
        <taxon>Bacteria</taxon>
        <taxon>Pseudomonadati</taxon>
        <taxon>Thermodesulfobacteriota</taxon>
        <taxon>Desulfobulbia</taxon>
        <taxon>Desulfobulbales</taxon>
        <taxon>Desulfocapsaceae</taxon>
        <taxon>Desulforhopalus</taxon>
    </lineage>
</organism>
<proteinExistence type="inferred from homology"/>
<dbReference type="GO" id="GO:0033214">
    <property type="term" value="P:siderophore-iron import into cell"/>
    <property type="evidence" value="ECO:0007669"/>
    <property type="project" value="TreeGrafter"/>
</dbReference>
<dbReference type="SUPFAM" id="SSF81345">
    <property type="entry name" value="ABC transporter involved in vitamin B12 uptake, BtuC"/>
    <property type="match status" value="1"/>
</dbReference>
<dbReference type="GO" id="GO:0022857">
    <property type="term" value="F:transmembrane transporter activity"/>
    <property type="evidence" value="ECO:0007669"/>
    <property type="project" value="InterPro"/>
</dbReference>
<dbReference type="GO" id="GO:0005886">
    <property type="term" value="C:plasma membrane"/>
    <property type="evidence" value="ECO:0007669"/>
    <property type="project" value="UniProtKB-SubCell"/>
</dbReference>
<comment type="subcellular location">
    <subcellularLocation>
        <location evidence="1">Cell membrane</location>
        <topology evidence="1">Multi-pass membrane protein</topology>
    </subcellularLocation>
</comment>
<keyword evidence="10" id="KW-1185">Reference proteome</keyword>
<dbReference type="PANTHER" id="PTHR30472:SF25">
    <property type="entry name" value="ABC TRANSPORTER PERMEASE PROTEIN MJ0876-RELATED"/>
    <property type="match status" value="1"/>
</dbReference>
<dbReference type="InterPro" id="IPR037294">
    <property type="entry name" value="ABC_BtuC-like"/>
</dbReference>
<keyword evidence="6 8" id="KW-1133">Transmembrane helix</keyword>